<accession>A0ABT8RI57</accession>
<comment type="caution">
    <text evidence="1">The sequence shown here is derived from an EMBL/GenBank/DDBJ whole genome shotgun (WGS) entry which is preliminary data.</text>
</comment>
<reference evidence="1" key="1">
    <citation type="submission" date="2023-07" db="EMBL/GenBank/DDBJ databases">
        <title>The genome sequence of Rhodocytophaga aerolata KACC 12507.</title>
        <authorList>
            <person name="Zhang X."/>
        </authorList>
    </citation>
    <scope>NUCLEOTIDE SEQUENCE</scope>
    <source>
        <strain evidence="1">KACC 12507</strain>
    </source>
</reference>
<dbReference type="Proteomes" id="UP001168528">
    <property type="component" value="Unassembled WGS sequence"/>
</dbReference>
<evidence type="ECO:0000313" key="2">
    <source>
        <dbReference type="Proteomes" id="UP001168528"/>
    </source>
</evidence>
<dbReference type="RefSeq" id="WP_302042451.1">
    <property type="nucleotide sequence ID" value="NZ_JAUKPO010000076.1"/>
</dbReference>
<dbReference type="EMBL" id="JAUKPO010000076">
    <property type="protein sequence ID" value="MDO1451654.1"/>
    <property type="molecule type" value="Genomic_DNA"/>
</dbReference>
<name>A0ABT8RI57_9BACT</name>
<gene>
    <name evidence="1" type="ORF">Q0590_35605</name>
</gene>
<evidence type="ECO:0000313" key="1">
    <source>
        <dbReference type="EMBL" id="MDO1451654.1"/>
    </source>
</evidence>
<sequence>MSEMIEKFSSYLPRPYLDSKYFQYRMRNEGDYTVTVETTSGELNTYWSASISKKQVI</sequence>
<proteinExistence type="predicted"/>
<keyword evidence="2" id="KW-1185">Reference proteome</keyword>
<protein>
    <submittedName>
        <fullName evidence="1">Uncharacterized protein</fullName>
    </submittedName>
</protein>
<organism evidence="1 2">
    <name type="scientific">Rhodocytophaga aerolata</name>
    <dbReference type="NCBI Taxonomy" id="455078"/>
    <lineage>
        <taxon>Bacteria</taxon>
        <taxon>Pseudomonadati</taxon>
        <taxon>Bacteroidota</taxon>
        <taxon>Cytophagia</taxon>
        <taxon>Cytophagales</taxon>
        <taxon>Rhodocytophagaceae</taxon>
        <taxon>Rhodocytophaga</taxon>
    </lineage>
</organism>